<proteinExistence type="predicted"/>
<dbReference type="InterPro" id="IPR036116">
    <property type="entry name" value="FN3_sf"/>
</dbReference>
<feature type="compositionally biased region" description="Gly residues" evidence="1">
    <location>
        <begin position="102"/>
        <end position="113"/>
    </location>
</feature>
<gene>
    <name evidence="3" type="primary">L1cam</name>
    <name evidence="3" type="ORF">RHICYA_R16055</name>
</gene>
<dbReference type="InterPro" id="IPR013783">
    <property type="entry name" value="Ig-like_fold"/>
</dbReference>
<name>A0A7L1MZU8_RHICY</name>
<keyword evidence="4" id="KW-1185">Reference proteome</keyword>
<feature type="domain" description="Fibronectin type-III" evidence="2">
    <location>
        <begin position="1"/>
        <end position="91"/>
    </location>
</feature>
<evidence type="ECO:0000256" key="1">
    <source>
        <dbReference type="SAM" id="MobiDB-lite"/>
    </source>
</evidence>
<dbReference type="InterPro" id="IPR003961">
    <property type="entry name" value="FN3_dom"/>
</dbReference>
<evidence type="ECO:0000313" key="3">
    <source>
        <dbReference type="EMBL" id="NXN93081.1"/>
    </source>
</evidence>
<feature type="region of interest" description="Disordered" evidence="1">
    <location>
        <begin position="73"/>
        <end position="135"/>
    </location>
</feature>
<dbReference type="Pfam" id="PF00041">
    <property type="entry name" value="fn3"/>
    <property type="match status" value="1"/>
</dbReference>
<organism evidence="3 4">
    <name type="scientific">Rhinopomastus cyanomelas</name>
    <name type="common">Common scimitarbill</name>
    <dbReference type="NCBI Taxonomy" id="113115"/>
    <lineage>
        <taxon>Eukaryota</taxon>
        <taxon>Metazoa</taxon>
        <taxon>Chordata</taxon>
        <taxon>Craniata</taxon>
        <taxon>Vertebrata</taxon>
        <taxon>Euteleostomi</taxon>
        <taxon>Archelosauria</taxon>
        <taxon>Archosauria</taxon>
        <taxon>Dinosauria</taxon>
        <taxon>Saurischia</taxon>
        <taxon>Theropoda</taxon>
        <taxon>Coelurosauria</taxon>
        <taxon>Aves</taxon>
        <taxon>Neognathae</taxon>
        <taxon>Neoaves</taxon>
        <taxon>Telluraves</taxon>
        <taxon>Coraciimorphae</taxon>
        <taxon>Bucerotiformes</taxon>
        <taxon>Rhinopomastidae</taxon>
        <taxon>Rhinopomastus</taxon>
    </lineage>
</organism>
<comment type="caution">
    <text evidence="3">The sequence shown here is derived from an EMBL/GenBank/DDBJ whole genome shotgun (WGS) entry which is preliminary data.</text>
</comment>
<dbReference type="Gene3D" id="2.60.40.10">
    <property type="entry name" value="Immunoglobulins"/>
    <property type="match status" value="1"/>
</dbReference>
<feature type="non-terminal residue" evidence="3">
    <location>
        <position position="1"/>
    </location>
</feature>
<feature type="non-terminal residue" evidence="3">
    <location>
        <position position="135"/>
    </location>
</feature>
<dbReference type="AlphaFoldDB" id="A0A7L1MZU8"/>
<dbReference type="PROSITE" id="PS50853">
    <property type="entry name" value="FN3"/>
    <property type="match status" value="1"/>
</dbReference>
<evidence type="ECO:0000313" key="4">
    <source>
        <dbReference type="Proteomes" id="UP000565785"/>
    </source>
</evidence>
<protein>
    <submittedName>
        <fullName evidence="3">L1CAM protein</fullName>
    </submittedName>
</protein>
<reference evidence="3 4" key="1">
    <citation type="submission" date="2019-09" db="EMBL/GenBank/DDBJ databases">
        <title>Bird 10,000 Genomes (B10K) Project - Family phase.</title>
        <authorList>
            <person name="Zhang G."/>
        </authorList>
    </citation>
    <scope>NUCLEOTIDE SEQUENCE [LARGE SCALE GENOMIC DNA]</scope>
    <source>
        <strain evidence="3">B10K-DU-002-35</strain>
        <tissue evidence="3">Muscle</tissue>
    </source>
</reference>
<sequence>DGVRGEGNETNNLVIDWEPLPPRAWNGPWLQYRVQWRQPGGGPWQERTVGSPPLVVADTPTFVPFEIRVQALNGAGKGPEPRSILGHSGEDREWGNTPKQMGVGGNPKSGGGVTWTPESGVPLKCGVRGNPAVEG</sequence>
<dbReference type="OrthoDB" id="6244967at2759"/>
<dbReference type="SUPFAM" id="SSF49265">
    <property type="entry name" value="Fibronectin type III"/>
    <property type="match status" value="1"/>
</dbReference>
<accession>A0A7L1MZU8</accession>
<dbReference type="Proteomes" id="UP000565785">
    <property type="component" value="Unassembled WGS sequence"/>
</dbReference>
<evidence type="ECO:0000259" key="2">
    <source>
        <dbReference type="PROSITE" id="PS50853"/>
    </source>
</evidence>
<dbReference type="EMBL" id="VXBP01001659">
    <property type="protein sequence ID" value="NXN93081.1"/>
    <property type="molecule type" value="Genomic_DNA"/>
</dbReference>
<dbReference type="CDD" id="cd00063">
    <property type="entry name" value="FN3"/>
    <property type="match status" value="1"/>
</dbReference>
<dbReference type="FunFam" id="2.60.40.10:FF:000367">
    <property type="entry name" value="Neural cell adhesion molecule L1-like protein"/>
    <property type="match status" value="1"/>
</dbReference>